<dbReference type="Gene3D" id="3.40.630.60">
    <property type="match status" value="1"/>
</dbReference>
<feature type="region of interest" description="Disordered" evidence="6">
    <location>
        <begin position="55"/>
        <end position="99"/>
    </location>
</feature>
<feature type="compositionally biased region" description="Low complexity" evidence="6">
    <location>
        <begin position="151"/>
        <end position="161"/>
    </location>
</feature>
<dbReference type="EMBL" id="JAKJXP020000077">
    <property type="protein sequence ID" value="KAK7749177.1"/>
    <property type="molecule type" value="Genomic_DNA"/>
</dbReference>
<dbReference type="GO" id="GO:0008073">
    <property type="term" value="F:ornithine decarboxylase inhibitor activity"/>
    <property type="evidence" value="ECO:0007669"/>
    <property type="project" value="InterPro"/>
</dbReference>
<dbReference type="PANTHER" id="PTHR10279">
    <property type="entry name" value="ORNITHINE DECARBOXYLASE ANTIZYME"/>
    <property type="match status" value="1"/>
</dbReference>
<evidence type="ECO:0000256" key="3">
    <source>
        <dbReference type="ARBA" id="ARBA00011486"/>
    </source>
</evidence>
<dbReference type="GO" id="GO:0075523">
    <property type="term" value="P:viral translational frameshifting"/>
    <property type="evidence" value="ECO:0007669"/>
    <property type="project" value="UniProtKB-KW"/>
</dbReference>
<evidence type="ECO:0000256" key="6">
    <source>
        <dbReference type="SAM" id="MobiDB-lite"/>
    </source>
</evidence>
<dbReference type="SUPFAM" id="SSF55729">
    <property type="entry name" value="Acyl-CoA N-acyltransferases (Nat)"/>
    <property type="match status" value="1"/>
</dbReference>
<dbReference type="PANTHER" id="PTHR10279:SF10">
    <property type="entry name" value="ORNITHINE DECARBOXYLASE ANTIZYME"/>
    <property type="match status" value="1"/>
</dbReference>
<dbReference type="InterPro" id="IPR038581">
    <property type="entry name" value="ODC_AZ_sf"/>
</dbReference>
<evidence type="ECO:0000313" key="7">
    <source>
        <dbReference type="EMBL" id="KAK7749177.1"/>
    </source>
</evidence>
<feature type="region of interest" description="Disordered" evidence="6">
    <location>
        <begin position="140"/>
        <end position="161"/>
    </location>
</feature>
<dbReference type="Pfam" id="PF02100">
    <property type="entry name" value="ODC_AZ"/>
    <property type="match status" value="1"/>
</dbReference>
<comment type="subunit">
    <text evidence="3">Interacts with ODC and thereby sterically blocks ODC homodimerization.</text>
</comment>
<evidence type="ECO:0000256" key="5">
    <source>
        <dbReference type="ARBA" id="ARBA00022758"/>
    </source>
</evidence>
<evidence type="ECO:0000313" key="8">
    <source>
        <dbReference type="Proteomes" id="UP001320420"/>
    </source>
</evidence>
<evidence type="ECO:0000256" key="2">
    <source>
        <dbReference type="ARBA" id="ARBA00008796"/>
    </source>
</evidence>
<dbReference type="GO" id="GO:0005737">
    <property type="term" value="C:cytoplasm"/>
    <property type="evidence" value="ECO:0007669"/>
    <property type="project" value="TreeGrafter"/>
</dbReference>
<comment type="function">
    <text evidence="1">Ornithine decarboxylase (ODC) antizyme protein that negatively regulates ODC activity and intracellular polyamine biosynthesis in response to increased intracellular polyamine levels. Binds to ODC monomers, inhibiting the assembly of the functional ODC homodimer, and targets the monomers for ubiquitin-independent proteolytic destruction by the 26S proteasome.</text>
</comment>
<comment type="caution">
    <text evidence="7">The sequence shown here is derived from an EMBL/GenBank/DDBJ whole genome shotgun (WGS) entry which is preliminary data.</text>
</comment>
<keyword evidence="8" id="KW-1185">Reference proteome</keyword>
<dbReference type="GO" id="GO:0045732">
    <property type="term" value="P:positive regulation of protein catabolic process"/>
    <property type="evidence" value="ECO:0007669"/>
    <property type="project" value="TreeGrafter"/>
</dbReference>
<dbReference type="InterPro" id="IPR016181">
    <property type="entry name" value="Acyl_CoA_acyltransferase"/>
</dbReference>
<protein>
    <recommendedName>
        <fullName evidence="4">Ornithine decarboxylase antizyme</fullName>
    </recommendedName>
</protein>
<dbReference type="InterPro" id="IPR002993">
    <property type="entry name" value="ODC_AZ"/>
</dbReference>
<accession>A0AAN9YNR9</accession>
<dbReference type="AlphaFoldDB" id="A0AAN9YNR9"/>
<proteinExistence type="inferred from homology"/>
<dbReference type="GO" id="GO:0005634">
    <property type="term" value="C:nucleus"/>
    <property type="evidence" value="ECO:0007669"/>
    <property type="project" value="TreeGrafter"/>
</dbReference>
<reference evidence="7 8" key="1">
    <citation type="submission" date="2024-02" db="EMBL/GenBank/DDBJ databases">
        <title>De novo assembly and annotation of 12 fungi associated with fruit tree decline syndrome in Ontario, Canada.</title>
        <authorList>
            <person name="Sulman M."/>
            <person name="Ellouze W."/>
            <person name="Ilyukhin E."/>
        </authorList>
    </citation>
    <scope>NUCLEOTIDE SEQUENCE [LARGE SCALE GENOMIC DNA]</scope>
    <source>
        <strain evidence="7 8">M11/M66-122</strain>
    </source>
</reference>
<gene>
    <name evidence="7" type="ORF">SLS62_008358</name>
</gene>
<evidence type="ECO:0000256" key="1">
    <source>
        <dbReference type="ARBA" id="ARBA00002307"/>
    </source>
</evidence>
<organism evidence="7 8">
    <name type="scientific">Diatrype stigma</name>
    <dbReference type="NCBI Taxonomy" id="117547"/>
    <lineage>
        <taxon>Eukaryota</taxon>
        <taxon>Fungi</taxon>
        <taxon>Dikarya</taxon>
        <taxon>Ascomycota</taxon>
        <taxon>Pezizomycotina</taxon>
        <taxon>Sordariomycetes</taxon>
        <taxon>Xylariomycetidae</taxon>
        <taxon>Xylariales</taxon>
        <taxon>Diatrypaceae</taxon>
        <taxon>Diatrype</taxon>
    </lineage>
</organism>
<sequence>MAPMKHSSNSSNSSSYGEAVSRQANVLASCYIVDPSASLKGLHYCTTGAAGLPSPPSSPPLAAFTSNNELALQPKSRNRSGTTSSSMSRTSQSSRRGGAALQIREECERFFCESMKTVFQGEWNAACNGSVLTGVNNGALTPPDDYPTPPSSVSSSSFSSSISSPNYYYDNIRATTAPVNVEGWMEFWDYAGRTSFRAFVADDGKEKSLFAFFDSGLLNDRRDLKQALIALIELAEGPFECSHVVLCLDREIPEEDAKALMKNLQWAGFELTTLDHWAKDVDVTSRKWLFMGMEV</sequence>
<name>A0AAN9YNR9_9PEZI</name>
<comment type="similarity">
    <text evidence="2">Belongs to the ODC antizyme family.</text>
</comment>
<dbReference type="Proteomes" id="UP001320420">
    <property type="component" value="Unassembled WGS sequence"/>
</dbReference>
<evidence type="ECO:0000256" key="4">
    <source>
        <dbReference type="ARBA" id="ARBA00017712"/>
    </source>
</evidence>
<feature type="compositionally biased region" description="Low complexity" evidence="6">
    <location>
        <begin position="79"/>
        <end position="98"/>
    </location>
</feature>
<keyword evidence="5" id="KW-0688">Ribosomal frameshifting</keyword>